<organism evidence="2 3">
    <name type="scientific">Periconia macrospinosa</name>
    <dbReference type="NCBI Taxonomy" id="97972"/>
    <lineage>
        <taxon>Eukaryota</taxon>
        <taxon>Fungi</taxon>
        <taxon>Dikarya</taxon>
        <taxon>Ascomycota</taxon>
        <taxon>Pezizomycotina</taxon>
        <taxon>Dothideomycetes</taxon>
        <taxon>Pleosporomycetidae</taxon>
        <taxon>Pleosporales</taxon>
        <taxon>Massarineae</taxon>
        <taxon>Periconiaceae</taxon>
        <taxon>Periconia</taxon>
    </lineage>
</organism>
<feature type="transmembrane region" description="Helical" evidence="1">
    <location>
        <begin position="267"/>
        <end position="289"/>
    </location>
</feature>
<name>A0A2V1CXN0_9PLEO</name>
<feature type="non-terminal residue" evidence="2">
    <location>
        <position position="1"/>
    </location>
</feature>
<evidence type="ECO:0000256" key="1">
    <source>
        <dbReference type="SAM" id="Phobius"/>
    </source>
</evidence>
<feature type="non-terminal residue" evidence="2">
    <location>
        <position position="346"/>
    </location>
</feature>
<protein>
    <submittedName>
        <fullName evidence="2">Uncharacterized protein</fullName>
    </submittedName>
</protein>
<feature type="transmembrane region" description="Helical" evidence="1">
    <location>
        <begin position="108"/>
        <end position="128"/>
    </location>
</feature>
<keyword evidence="3" id="KW-1185">Reference proteome</keyword>
<feature type="transmembrane region" description="Helical" evidence="1">
    <location>
        <begin position="172"/>
        <end position="192"/>
    </location>
</feature>
<dbReference type="OrthoDB" id="4582561at2759"/>
<feature type="transmembrane region" description="Helical" evidence="1">
    <location>
        <begin position="309"/>
        <end position="329"/>
    </location>
</feature>
<keyword evidence="1" id="KW-1133">Transmembrane helix</keyword>
<evidence type="ECO:0000313" key="3">
    <source>
        <dbReference type="Proteomes" id="UP000244855"/>
    </source>
</evidence>
<accession>A0A2V1CXN0</accession>
<gene>
    <name evidence="2" type="ORF">DM02DRAFT_484212</name>
</gene>
<keyword evidence="1" id="KW-0812">Transmembrane</keyword>
<feature type="transmembrane region" description="Helical" evidence="1">
    <location>
        <begin position="234"/>
        <end position="255"/>
    </location>
</feature>
<evidence type="ECO:0000313" key="2">
    <source>
        <dbReference type="EMBL" id="PVH90497.1"/>
    </source>
</evidence>
<dbReference type="AlphaFoldDB" id="A0A2V1CXN0"/>
<reference evidence="2 3" key="1">
    <citation type="journal article" date="2018" name="Sci. Rep.">
        <title>Comparative genomics provides insights into the lifestyle and reveals functional heterogeneity of dark septate endophytic fungi.</title>
        <authorList>
            <person name="Knapp D.G."/>
            <person name="Nemeth J.B."/>
            <person name="Barry K."/>
            <person name="Hainaut M."/>
            <person name="Henrissat B."/>
            <person name="Johnson J."/>
            <person name="Kuo A."/>
            <person name="Lim J.H.P."/>
            <person name="Lipzen A."/>
            <person name="Nolan M."/>
            <person name="Ohm R.A."/>
            <person name="Tamas L."/>
            <person name="Grigoriev I.V."/>
            <person name="Spatafora J.W."/>
            <person name="Nagy L.G."/>
            <person name="Kovacs G.M."/>
        </authorList>
    </citation>
    <scope>NUCLEOTIDE SEQUENCE [LARGE SCALE GENOMIC DNA]</scope>
    <source>
        <strain evidence="2 3">DSE2036</strain>
    </source>
</reference>
<dbReference type="Proteomes" id="UP000244855">
    <property type="component" value="Unassembled WGS sequence"/>
</dbReference>
<sequence length="346" mass="39781">RDGLNGSLEKTNSQYTPTNQELYAYIYYDFTGPQDLMYSMAEYTFVTCSEKLCPLLGWEGNSDLAGCVYLGVLASIRLGRLRTGAKDRSITSRGIDAIYHSTKNFLDASLFFCLAMLLAALFTFANAYRNPIRFPNTYSALTTVYMSLWSIIPTVLLHACISDQIRRKKWRIFSWVLISAIAIVVATLYLYIPHRIEQMSDDQYNKRLSNQGKQLIWEDFCLKYRAVYVMELCIKVLIGILFGMTLLYSVFAVCCRCFHPASRVRKYWWLDIAISCFFGMWTCLGFFIYFRRTMGQGGGASNKDHEWSFGQILGLATWTPVLIELAFIWKFGPKEAHTGQMINPYE</sequence>
<dbReference type="EMBL" id="KZ806264">
    <property type="protein sequence ID" value="PVH90497.1"/>
    <property type="molecule type" value="Genomic_DNA"/>
</dbReference>
<feature type="transmembrane region" description="Helical" evidence="1">
    <location>
        <begin position="140"/>
        <end position="160"/>
    </location>
</feature>
<keyword evidence="1" id="KW-0472">Membrane</keyword>
<proteinExistence type="predicted"/>